<sequence length="135" mass="15627">MIFNNLKVTRKELFDLNEGKIIFTSQNGKEIEAFFWGEKIEDDKNYLVEFSSLDYPLDWNIIFSENELKLKSLIAENGLCSYLAYGQIISINPTVADFGDIIMEIDLPTNDKKVVGEYIYWKIDRLDILNIKSSA</sequence>
<accession>A0ABR7JJK2</accession>
<proteinExistence type="predicted"/>
<protein>
    <submittedName>
        <fullName evidence="1">Uncharacterized protein</fullName>
    </submittedName>
</protein>
<evidence type="ECO:0000313" key="1">
    <source>
        <dbReference type="EMBL" id="MBC5864676.1"/>
    </source>
</evidence>
<name>A0ABR7JJK2_9FLAO</name>
<comment type="caution">
    <text evidence="1">The sequence shown here is derived from an EMBL/GenBank/DDBJ whole genome shotgun (WGS) entry which is preliminary data.</text>
</comment>
<evidence type="ECO:0000313" key="2">
    <source>
        <dbReference type="Proteomes" id="UP000621670"/>
    </source>
</evidence>
<dbReference type="Proteomes" id="UP000621670">
    <property type="component" value="Unassembled WGS sequence"/>
</dbReference>
<organism evidence="1 2">
    <name type="scientific">Flavobacterium turcicum</name>
    <dbReference type="NCBI Taxonomy" id="2764718"/>
    <lineage>
        <taxon>Bacteria</taxon>
        <taxon>Pseudomonadati</taxon>
        <taxon>Bacteroidota</taxon>
        <taxon>Flavobacteriia</taxon>
        <taxon>Flavobacteriales</taxon>
        <taxon>Flavobacteriaceae</taxon>
        <taxon>Flavobacterium</taxon>
    </lineage>
</organism>
<gene>
    <name evidence="1" type="ORF">H8R26_14705</name>
</gene>
<keyword evidence="2" id="KW-1185">Reference proteome</keyword>
<dbReference type="RefSeq" id="WP_166139185.1">
    <property type="nucleotide sequence ID" value="NZ_JAAOBY010000015.1"/>
</dbReference>
<reference evidence="1 2" key="1">
    <citation type="submission" date="2020-08" db="EMBL/GenBank/DDBJ databases">
        <title>Description of novel Flavobacterium F-400 isolate.</title>
        <authorList>
            <person name="Saticioglu I."/>
            <person name="Duman M."/>
            <person name="Altun S."/>
        </authorList>
    </citation>
    <scope>NUCLEOTIDE SEQUENCE [LARGE SCALE GENOMIC DNA]</scope>
    <source>
        <strain evidence="1 2">F-400</strain>
    </source>
</reference>
<dbReference type="EMBL" id="JACRUM010000016">
    <property type="protein sequence ID" value="MBC5864676.1"/>
    <property type="molecule type" value="Genomic_DNA"/>
</dbReference>